<dbReference type="eggNOG" id="COG3595">
    <property type="taxonomic scope" value="Bacteria"/>
</dbReference>
<dbReference type="AlphaFoldDB" id="M7XHK8"/>
<dbReference type="PANTHER" id="PTHR34094">
    <property type="match status" value="1"/>
</dbReference>
<dbReference type="InParanoid" id="M7XHK8"/>
<gene>
    <name evidence="3" type="ORF">C943_03538</name>
</gene>
<sequence length="313" mass="32494">MKTIKFVLAAYLLTMPLMTWGFEAFDKFQDPYLAKEFAGKGVQQLDIQSAGSSMNVSAWEQDKVYVEVFVRQNGKTVDHMDATIQDKLADYEVDAVQTGSTVYVSIKSKKSNMGNWKNNLQFDLQVKVPKNMSTSFQSSGGSIALTGVSGEHTLRSSGGSIKISDCGGSMTAKSSGGSFTASNFQGDLTLDSSGGSVKVEQISGSLQVNSSGGSITLTEVSGKLVANSSGGSIKASLLALSDEVSMKASGGSISVSLPAGQGMQLDAKGGSVSSQLANFEGVRTDGSIRGTVKGGGVPVTLETSGGSIKIESR</sequence>
<proteinExistence type="predicted"/>
<feature type="signal peptide" evidence="1">
    <location>
        <begin position="1"/>
        <end position="21"/>
    </location>
</feature>
<dbReference type="RefSeq" id="WP_008624626.1">
    <property type="nucleotide sequence ID" value="NZ_AMZY02000006.1"/>
</dbReference>
<dbReference type="OrthoDB" id="1523429at2"/>
<comment type="caution">
    <text evidence="3">The sequence shown here is derived from an EMBL/GenBank/DDBJ whole genome shotgun (WGS) entry which is preliminary data.</text>
</comment>
<dbReference type="Pfam" id="PF13349">
    <property type="entry name" value="DUF4097"/>
    <property type="match status" value="1"/>
</dbReference>
<dbReference type="PANTHER" id="PTHR34094:SF1">
    <property type="entry name" value="PROTEIN FAM185A"/>
    <property type="match status" value="1"/>
</dbReference>
<organism evidence="3 4">
    <name type="scientific">Mariniradius saccharolyticus AK6</name>
    <dbReference type="NCBI Taxonomy" id="1239962"/>
    <lineage>
        <taxon>Bacteria</taxon>
        <taxon>Pseudomonadati</taxon>
        <taxon>Bacteroidota</taxon>
        <taxon>Cytophagia</taxon>
        <taxon>Cytophagales</taxon>
        <taxon>Cyclobacteriaceae</taxon>
        <taxon>Mariniradius</taxon>
    </lineage>
</organism>
<dbReference type="InterPro" id="IPR025164">
    <property type="entry name" value="Toastrack_DUF4097"/>
</dbReference>
<protein>
    <recommendedName>
        <fullName evidence="2">DUF4097 domain-containing protein</fullName>
    </recommendedName>
</protein>
<keyword evidence="1" id="KW-0732">Signal</keyword>
<evidence type="ECO:0000313" key="3">
    <source>
        <dbReference type="EMBL" id="EMS34319.1"/>
    </source>
</evidence>
<evidence type="ECO:0000259" key="2">
    <source>
        <dbReference type="Pfam" id="PF13349"/>
    </source>
</evidence>
<keyword evidence="4" id="KW-1185">Reference proteome</keyword>
<evidence type="ECO:0000313" key="4">
    <source>
        <dbReference type="Proteomes" id="UP000010953"/>
    </source>
</evidence>
<evidence type="ECO:0000256" key="1">
    <source>
        <dbReference type="SAM" id="SignalP"/>
    </source>
</evidence>
<feature type="chain" id="PRO_5004088006" description="DUF4097 domain-containing protein" evidence="1">
    <location>
        <begin position="22"/>
        <end position="313"/>
    </location>
</feature>
<dbReference type="Proteomes" id="UP000010953">
    <property type="component" value="Unassembled WGS sequence"/>
</dbReference>
<dbReference type="EMBL" id="AMZY02000006">
    <property type="protein sequence ID" value="EMS34319.1"/>
    <property type="molecule type" value="Genomic_DNA"/>
</dbReference>
<feature type="domain" description="DUF4097" evidence="2">
    <location>
        <begin position="44"/>
        <end position="311"/>
    </location>
</feature>
<name>M7XHK8_9BACT</name>
<dbReference type="STRING" id="1239962.C943_03538"/>
<reference evidence="3" key="1">
    <citation type="submission" date="2013-01" db="EMBL/GenBank/DDBJ databases">
        <title>Genome assembly of Mariniradius saccharolyticus AK6.</title>
        <authorList>
            <person name="Vaidya B."/>
            <person name="Khatri I."/>
            <person name="Tanuku N.R.S."/>
            <person name="Subramanian S."/>
            <person name="Pinnaka A."/>
        </authorList>
    </citation>
    <scope>NUCLEOTIDE SEQUENCE [LARGE SCALE GENOMIC DNA]</scope>
    <source>
        <strain evidence="3">AK6</strain>
    </source>
</reference>
<accession>M7XHK8</accession>